<evidence type="ECO:0000256" key="1">
    <source>
        <dbReference type="ARBA" id="ARBA00022679"/>
    </source>
</evidence>
<sequence length="167" mass="19107">MENKICIDQMLPEDWEQVRRIYIEGIDTGHATFEKEIPSWKSWNTVHSPDCRIVARSKEKILGWAAISPVSERNVYAGVAEVSVYVSQFSMGKGIGNLLLQALINKSEENGFWTLQSGIFPENVASLKVHYKNGFREVGRRERIGKMDGIWRDTILLERRSENTGIH</sequence>
<evidence type="ECO:0000313" key="5">
    <source>
        <dbReference type="Proteomes" id="UP000287756"/>
    </source>
</evidence>
<dbReference type="Proteomes" id="UP000287756">
    <property type="component" value="Chromosome"/>
</dbReference>
<dbReference type="Gene3D" id="3.40.630.30">
    <property type="match status" value="1"/>
</dbReference>
<keyword evidence="1 4" id="KW-0808">Transferase</keyword>
<dbReference type="OrthoDB" id="9798006at2"/>
<dbReference type="GO" id="GO:0016747">
    <property type="term" value="F:acyltransferase activity, transferring groups other than amino-acyl groups"/>
    <property type="evidence" value="ECO:0007669"/>
    <property type="project" value="InterPro"/>
</dbReference>
<dbReference type="InterPro" id="IPR016181">
    <property type="entry name" value="Acyl_CoA_acyltransferase"/>
</dbReference>
<dbReference type="InterPro" id="IPR000182">
    <property type="entry name" value="GNAT_dom"/>
</dbReference>
<dbReference type="RefSeq" id="WP_128523187.1">
    <property type="nucleotide sequence ID" value="NZ_CP026118.1"/>
</dbReference>
<evidence type="ECO:0000313" key="4">
    <source>
        <dbReference type="EMBL" id="QAS51426.1"/>
    </source>
</evidence>
<accession>A0A410M9S6</accession>
<dbReference type="SUPFAM" id="SSF55729">
    <property type="entry name" value="Acyl-CoA N-acyltransferases (Nat)"/>
    <property type="match status" value="1"/>
</dbReference>
<gene>
    <name evidence="4" type="ORF">HLI_03920</name>
</gene>
<dbReference type="CDD" id="cd04301">
    <property type="entry name" value="NAT_SF"/>
    <property type="match status" value="1"/>
</dbReference>
<organism evidence="4 5">
    <name type="scientific">Halobacillus litoralis</name>
    <dbReference type="NCBI Taxonomy" id="45668"/>
    <lineage>
        <taxon>Bacteria</taxon>
        <taxon>Bacillati</taxon>
        <taxon>Bacillota</taxon>
        <taxon>Bacilli</taxon>
        <taxon>Bacillales</taxon>
        <taxon>Bacillaceae</taxon>
        <taxon>Halobacillus</taxon>
    </lineage>
</organism>
<dbReference type="PANTHER" id="PTHR43072">
    <property type="entry name" value="N-ACETYLTRANSFERASE"/>
    <property type="match status" value="1"/>
</dbReference>
<feature type="domain" description="N-acetyltransferase" evidence="3">
    <location>
        <begin position="5"/>
        <end position="156"/>
    </location>
</feature>
<dbReference type="EMBL" id="CP026118">
    <property type="protein sequence ID" value="QAS51426.1"/>
    <property type="molecule type" value="Genomic_DNA"/>
</dbReference>
<dbReference type="PROSITE" id="PS51186">
    <property type="entry name" value="GNAT"/>
    <property type="match status" value="1"/>
</dbReference>
<dbReference type="AlphaFoldDB" id="A0A410M9S6"/>
<name>A0A410M9S6_9BACI</name>
<dbReference type="Pfam" id="PF00583">
    <property type="entry name" value="Acetyltransf_1"/>
    <property type="match status" value="1"/>
</dbReference>
<keyword evidence="2" id="KW-0012">Acyltransferase</keyword>
<proteinExistence type="predicted"/>
<reference evidence="4 5" key="1">
    <citation type="submission" date="2018-01" db="EMBL/GenBank/DDBJ databases">
        <title>The whole genome sequencing and assembly of Halobacillus litoralis ERB031 strain.</title>
        <authorList>
            <person name="Lee S.-J."/>
            <person name="Park M.-K."/>
            <person name="Kim J.-Y."/>
            <person name="Lee Y.-J."/>
            <person name="Yi H."/>
            <person name="Bahn Y.-S."/>
            <person name="Kim J.F."/>
            <person name="Lee D.-W."/>
        </authorList>
    </citation>
    <scope>NUCLEOTIDE SEQUENCE [LARGE SCALE GENOMIC DNA]</scope>
    <source>
        <strain evidence="4 5">ERB 031</strain>
    </source>
</reference>
<evidence type="ECO:0000256" key="2">
    <source>
        <dbReference type="ARBA" id="ARBA00023315"/>
    </source>
</evidence>
<protein>
    <submittedName>
        <fullName evidence="4">N-acetyltransferase</fullName>
    </submittedName>
</protein>
<dbReference type="PANTHER" id="PTHR43072:SF23">
    <property type="entry name" value="UPF0039 PROTEIN C11D3.02C"/>
    <property type="match status" value="1"/>
</dbReference>
<dbReference type="KEGG" id="hli:HLI_03920"/>
<evidence type="ECO:0000259" key="3">
    <source>
        <dbReference type="PROSITE" id="PS51186"/>
    </source>
</evidence>